<sequence>MEKVGQVQLDDLGLVKDVKKYSNDKGPGVSVDPKGNPKKSYPKTNGEGVRALSKASAKPTAHKGSKGSGDGTIQIEQPKEQKGVEASQQSGSVEGRTDLEDEEALILSNERGGDIDDACFKVDEVRFGEDIYSDLREPADDPDGEDLES</sequence>
<organism evidence="2 3">
    <name type="scientific">Ilex paraguariensis</name>
    <name type="common">yerba mate</name>
    <dbReference type="NCBI Taxonomy" id="185542"/>
    <lineage>
        <taxon>Eukaryota</taxon>
        <taxon>Viridiplantae</taxon>
        <taxon>Streptophyta</taxon>
        <taxon>Embryophyta</taxon>
        <taxon>Tracheophyta</taxon>
        <taxon>Spermatophyta</taxon>
        <taxon>Magnoliopsida</taxon>
        <taxon>eudicotyledons</taxon>
        <taxon>Gunneridae</taxon>
        <taxon>Pentapetalae</taxon>
        <taxon>asterids</taxon>
        <taxon>campanulids</taxon>
        <taxon>Aquifoliales</taxon>
        <taxon>Aquifoliaceae</taxon>
        <taxon>Ilex</taxon>
    </lineage>
</organism>
<comment type="caution">
    <text evidence="2">The sequence shown here is derived from an EMBL/GenBank/DDBJ whole genome shotgun (WGS) entry which is preliminary data.</text>
</comment>
<dbReference type="AlphaFoldDB" id="A0ABC8TN56"/>
<feature type="compositionally biased region" description="Basic and acidic residues" evidence="1">
    <location>
        <begin position="13"/>
        <end position="23"/>
    </location>
</feature>
<feature type="region of interest" description="Disordered" evidence="1">
    <location>
        <begin position="1"/>
        <end position="99"/>
    </location>
</feature>
<name>A0ABC8TN56_9AQUA</name>
<reference evidence="2 3" key="1">
    <citation type="submission" date="2024-02" db="EMBL/GenBank/DDBJ databases">
        <authorList>
            <person name="Vignale AGUSTIN F."/>
            <person name="Sosa J E."/>
            <person name="Modenutti C."/>
        </authorList>
    </citation>
    <scope>NUCLEOTIDE SEQUENCE [LARGE SCALE GENOMIC DNA]</scope>
</reference>
<accession>A0ABC8TN56</accession>
<evidence type="ECO:0000256" key="1">
    <source>
        <dbReference type="SAM" id="MobiDB-lite"/>
    </source>
</evidence>
<keyword evidence="3" id="KW-1185">Reference proteome</keyword>
<proteinExistence type="predicted"/>
<protein>
    <submittedName>
        <fullName evidence="2">Uncharacterized protein</fullName>
    </submittedName>
</protein>
<evidence type="ECO:0000313" key="2">
    <source>
        <dbReference type="EMBL" id="CAK9170902.1"/>
    </source>
</evidence>
<dbReference type="EMBL" id="CAUOFW020005613">
    <property type="protein sequence ID" value="CAK9170902.1"/>
    <property type="molecule type" value="Genomic_DNA"/>
</dbReference>
<gene>
    <name evidence="2" type="ORF">ILEXP_LOCUS40422</name>
</gene>
<evidence type="ECO:0000313" key="3">
    <source>
        <dbReference type="Proteomes" id="UP001642360"/>
    </source>
</evidence>
<dbReference type="Proteomes" id="UP001642360">
    <property type="component" value="Unassembled WGS sequence"/>
</dbReference>